<dbReference type="InterPro" id="IPR036188">
    <property type="entry name" value="FAD/NAD-bd_sf"/>
</dbReference>
<sequence>MTDNHVEMLIAGGGIGGLATALAVARTGRQVHLVERAPEFGEIGAGLQLGPNATRALDQLGLLDGVLETAVVPRRGVIFDAATGEKLTTIDFGEKFRDHYGYPYIVTHRRDLLDVLLAACRKEENLTLSNNRTLAAVREDGDQVLVDFADGDQWSADILVGADGIKSTVRTLIDDTQPVFNGHVAFRGTVPTAHVADFISQEDVALWIGPGLHLMQYPVRHGELYNQVAVIESDRFAQGRDDWGTQEELAEMFADMCEPVRRSVGMIDSGRGTPISDRDPSATWSSGRTVLVGDAAHAMLQYLGQGACQALEDALSLADNLDKEGHDHVRAFSGYESERVDRASDCQRAARPWGALWHTRDETTLALRNRYFRMRTADDYSEFDWLYLPAEHNTKGQSNETGKLYHV</sequence>
<keyword evidence="3" id="KW-0274">FAD</keyword>
<organism evidence="7 8">
    <name type="scientific">Paeniglutamicibacter gangotriensis Lz1y</name>
    <dbReference type="NCBI Taxonomy" id="1276920"/>
    <lineage>
        <taxon>Bacteria</taxon>
        <taxon>Bacillati</taxon>
        <taxon>Actinomycetota</taxon>
        <taxon>Actinomycetes</taxon>
        <taxon>Micrococcales</taxon>
        <taxon>Micrococcaceae</taxon>
        <taxon>Paeniglutamicibacter</taxon>
    </lineage>
</organism>
<dbReference type="PRINTS" id="PR00420">
    <property type="entry name" value="RNGMNOXGNASE"/>
</dbReference>
<keyword evidence="8" id="KW-1185">Reference proteome</keyword>
<gene>
    <name evidence="7" type="ORF">ADIAG_03878</name>
</gene>
<evidence type="ECO:0000256" key="5">
    <source>
        <dbReference type="ARBA" id="ARBA00023033"/>
    </source>
</evidence>
<evidence type="ECO:0000256" key="1">
    <source>
        <dbReference type="ARBA" id="ARBA00001974"/>
    </source>
</evidence>
<dbReference type="PANTHER" id="PTHR13789:SF318">
    <property type="entry name" value="GERANYLGERANYL DIPHOSPHATE REDUCTASE"/>
    <property type="match status" value="1"/>
</dbReference>
<dbReference type="eggNOG" id="COG0654">
    <property type="taxonomic scope" value="Bacteria"/>
</dbReference>
<feature type="domain" description="FAD-binding" evidence="6">
    <location>
        <begin position="6"/>
        <end position="346"/>
    </location>
</feature>
<dbReference type="InterPro" id="IPR050493">
    <property type="entry name" value="FAD-dep_Monooxygenase_BioMet"/>
</dbReference>
<keyword evidence="4" id="KW-0560">Oxidoreductase</keyword>
<comment type="cofactor">
    <cofactor evidence="1">
        <name>FAD</name>
        <dbReference type="ChEBI" id="CHEBI:57692"/>
    </cofactor>
</comment>
<dbReference type="RefSeq" id="WP_007273026.1">
    <property type="nucleotide sequence ID" value="NZ_AOCK01000014.1"/>
</dbReference>
<evidence type="ECO:0000256" key="4">
    <source>
        <dbReference type="ARBA" id="ARBA00023002"/>
    </source>
</evidence>
<dbReference type="GO" id="GO:0004497">
    <property type="term" value="F:monooxygenase activity"/>
    <property type="evidence" value="ECO:0007669"/>
    <property type="project" value="UniProtKB-KW"/>
</dbReference>
<reference evidence="7 8" key="1">
    <citation type="journal article" date="2013" name="Genome Announc.">
        <title>Draft Genome Sequence of Arthrobacter gangotriensis Strain Lz1yT, Isolated from a Penguin Rookery Soil Sample Collected in Antarctica, near the Indian Station Dakshin Gangotri.</title>
        <authorList>
            <person name="Shivaji S."/>
            <person name="Ara S."/>
            <person name="Bandi S."/>
            <person name="Singh A."/>
            <person name="Kumar Pinnaka A."/>
        </authorList>
    </citation>
    <scope>NUCLEOTIDE SEQUENCE [LARGE SCALE GENOMIC DNA]</scope>
    <source>
        <strain evidence="7 8">Lz1y</strain>
    </source>
</reference>
<dbReference type="SUPFAM" id="SSF51905">
    <property type="entry name" value="FAD/NAD(P)-binding domain"/>
    <property type="match status" value="1"/>
</dbReference>
<dbReference type="PATRIC" id="fig|1276920.7.peg.3877"/>
<dbReference type="PANTHER" id="PTHR13789">
    <property type="entry name" value="MONOOXYGENASE"/>
    <property type="match status" value="1"/>
</dbReference>
<dbReference type="Pfam" id="PF01494">
    <property type="entry name" value="FAD_binding_3"/>
    <property type="match status" value="1"/>
</dbReference>
<evidence type="ECO:0000313" key="7">
    <source>
        <dbReference type="EMBL" id="EMQ96741.1"/>
    </source>
</evidence>
<dbReference type="InterPro" id="IPR002938">
    <property type="entry name" value="FAD-bd"/>
</dbReference>
<accession>M7MNZ6</accession>
<protein>
    <submittedName>
        <fullName evidence="7">Monooxygenase</fullName>
    </submittedName>
</protein>
<dbReference type="Proteomes" id="UP000012015">
    <property type="component" value="Unassembled WGS sequence"/>
</dbReference>
<dbReference type="EMBL" id="AOCK01000014">
    <property type="protein sequence ID" value="EMQ96741.1"/>
    <property type="molecule type" value="Genomic_DNA"/>
</dbReference>
<proteinExistence type="predicted"/>
<dbReference type="AlphaFoldDB" id="M7MNZ6"/>
<evidence type="ECO:0000313" key="8">
    <source>
        <dbReference type="Proteomes" id="UP000012015"/>
    </source>
</evidence>
<evidence type="ECO:0000256" key="2">
    <source>
        <dbReference type="ARBA" id="ARBA00022630"/>
    </source>
</evidence>
<dbReference type="STRING" id="1276920.ADIAG_03878"/>
<evidence type="ECO:0000259" key="6">
    <source>
        <dbReference type="Pfam" id="PF01494"/>
    </source>
</evidence>
<dbReference type="Gene3D" id="3.50.50.60">
    <property type="entry name" value="FAD/NAD(P)-binding domain"/>
    <property type="match status" value="1"/>
</dbReference>
<name>M7MNZ6_9MICC</name>
<evidence type="ECO:0000256" key="3">
    <source>
        <dbReference type="ARBA" id="ARBA00022827"/>
    </source>
</evidence>
<dbReference type="GO" id="GO:0071949">
    <property type="term" value="F:FAD binding"/>
    <property type="evidence" value="ECO:0007669"/>
    <property type="project" value="InterPro"/>
</dbReference>
<keyword evidence="2" id="KW-0285">Flavoprotein</keyword>
<comment type="caution">
    <text evidence="7">The sequence shown here is derived from an EMBL/GenBank/DDBJ whole genome shotgun (WGS) entry which is preliminary data.</text>
</comment>
<dbReference type="SUPFAM" id="SSF54373">
    <property type="entry name" value="FAD-linked reductases, C-terminal domain"/>
    <property type="match status" value="1"/>
</dbReference>
<keyword evidence="5 7" id="KW-0503">Monooxygenase</keyword>